<dbReference type="Proteomes" id="UP000028524">
    <property type="component" value="Unassembled WGS sequence"/>
</dbReference>
<dbReference type="OMA" id="VHDPNDS"/>
<dbReference type="GO" id="GO:0005840">
    <property type="term" value="C:ribosome"/>
    <property type="evidence" value="ECO:0007669"/>
    <property type="project" value="UniProtKB-KW"/>
</dbReference>
<dbReference type="SUPFAM" id="SSF50249">
    <property type="entry name" value="Nucleic acid-binding proteins"/>
    <property type="match status" value="1"/>
</dbReference>
<accession>A0A084QBM3</accession>
<dbReference type="InterPro" id="IPR000266">
    <property type="entry name" value="Ribosomal_uS17"/>
</dbReference>
<evidence type="ECO:0000256" key="2">
    <source>
        <dbReference type="ARBA" id="ARBA00022980"/>
    </source>
</evidence>
<dbReference type="GO" id="GO:0006412">
    <property type="term" value="P:translation"/>
    <property type="evidence" value="ECO:0007669"/>
    <property type="project" value="InterPro"/>
</dbReference>
<evidence type="ECO:0000256" key="1">
    <source>
        <dbReference type="ARBA" id="ARBA00010254"/>
    </source>
</evidence>
<proteinExistence type="inferred from homology"/>
<name>A0A084QBM3_STAC4</name>
<dbReference type="HOGENOM" id="CLU_112095_0_0_1"/>
<feature type="compositionally biased region" description="Polar residues" evidence="4">
    <location>
        <begin position="160"/>
        <end position="171"/>
    </location>
</feature>
<protein>
    <submittedName>
        <fullName evidence="5">Uncharacterized protein</fullName>
    </submittedName>
</protein>
<feature type="region of interest" description="Disordered" evidence="4">
    <location>
        <begin position="122"/>
        <end position="171"/>
    </location>
</feature>
<dbReference type="STRING" id="1283841.A0A084QBM3"/>
<dbReference type="InParanoid" id="A0A084QBM3"/>
<keyword evidence="6" id="KW-1185">Reference proteome</keyword>
<dbReference type="EMBL" id="KL660858">
    <property type="protein sequence ID" value="KFA61358.1"/>
    <property type="molecule type" value="Genomic_DNA"/>
</dbReference>
<keyword evidence="2" id="KW-0689">Ribosomal protein</keyword>
<dbReference type="GO" id="GO:0003735">
    <property type="term" value="F:structural constituent of ribosome"/>
    <property type="evidence" value="ECO:0007669"/>
    <property type="project" value="InterPro"/>
</dbReference>
<gene>
    <name evidence="5" type="ORF">S40285_05872</name>
</gene>
<dbReference type="AlphaFoldDB" id="A0A084QBM3"/>
<keyword evidence="3" id="KW-0687">Ribonucleoprotein</keyword>
<feature type="compositionally biased region" description="Basic and acidic residues" evidence="4">
    <location>
        <begin position="122"/>
        <end position="159"/>
    </location>
</feature>
<organism evidence="5 6">
    <name type="scientific">Stachybotrys chlorohalonatus (strain IBT 40285)</name>
    <dbReference type="NCBI Taxonomy" id="1283841"/>
    <lineage>
        <taxon>Eukaryota</taxon>
        <taxon>Fungi</taxon>
        <taxon>Dikarya</taxon>
        <taxon>Ascomycota</taxon>
        <taxon>Pezizomycotina</taxon>
        <taxon>Sordariomycetes</taxon>
        <taxon>Hypocreomycetidae</taxon>
        <taxon>Hypocreales</taxon>
        <taxon>Stachybotryaceae</taxon>
        <taxon>Stachybotrys</taxon>
    </lineage>
</organism>
<dbReference type="OrthoDB" id="274752at2759"/>
<dbReference type="Gene3D" id="2.40.50.140">
    <property type="entry name" value="Nucleic acid-binding proteins"/>
    <property type="match status" value="1"/>
</dbReference>
<dbReference type="Pfam" id="PF00366">
    <property type="entry name" value="Ribosomal_S17"/>
    <property type="match status" value="1"/>
</dbReference>
<comment type="similarity">
    <text evidence="1">Belongs to the universal ribosomal protein uS17 family.</text>
</comment>
<evidence type="ECO:0000313" key="5">
    <source>
        <dbReference type="EMBL" id="KFA61358.1"/>
    </source>
</evidence>
<evidence type="ECO:0000256" key="4">
    <source>
        <dbReference type="SAM" id="MobiDB-lite"/>
    </source>
</evidence>
<evidence type="ECO:0000313" key="6">
    <source>
        <dbReference type="Proteomes" id="UP000028524"/>
    </source>
</evidence>
<reference evidence="5 6" key="1">
    <citation type="journal article" date="2014" name="BMC Genomics">
        <title>Comparative genome sequencing reveals chemotype-specific gene clusters in the toxigenic black mold Stachybotrys.</title>
        <authorList>
            <person name="Semeiks J."/>
            <person name="Borek D."/>
            <person name="Otwinowski Z."/>
            <person name="Grishin N.V."/>
        </authorList>
    </citation>
    <scope>NUCLEOTIDE SEQUENCE [LARGE SCALE GENOMIC DNA]</scope>
    <source>
        <strain evidence="5 6">IBT 40285</strain>
    </source>
</reference>
<sequence length="171" mass="19644">MSTPAARAALKVQHELHGVVVSCGKMERTVKVRIGGQKWNNIVKKTFAKPKHYLVHDPNSSLRLGDVVAIAPGWRTSQQKRHVVKHIIAPHGTPISERPPIPSITDLIQTYEEKRAAKVERRTARNLEREEQAKKEREEKLLKKQMKEQRRLPAQEENQRNQQTTSIEDVD</sequence>
<evidence type="ECO:0000256" key="3">
    <source>
        <dbReference type="ARBA" id="ARBA00023274"/>
    </source>
</evidence>
<dbReference type="CDD" id="cd00364">
    <property type="entry name" value="Ribosomal_uS17"/>
    <property type="match status" value="1"/>
</dbReference>
<dbReference type="GO" id="GO:1990904">
    <property type="term" value="C:ribonucleoprotein complex"/>
    <property type="evidence" value="ECO:0007669"/>
    <property type="project" value="UniProtKB-KW"/>
</dbReference>
<dbReference type="InterPro" id="IPR012340">
    <property type="entry name" value="NA-bd_OB-fold"/>
</dbReference>